<keyword evidence="2" id="KW-1185">Reference proteome</keyword>
<dbReference type="AlphaFoldDB" id="A0A409X9H5"/>
<gene>
    <name evidence="1" type="ORF">CVT25_001983</name>
</gene>
<reference evidence="1 2" key="1">
    <citation type="journal article" date="2018" name="Evol. Lett.">
        <title>Horizontal gene cluster transfer increased hallucinogenic mushroom diversity.</title>
        <authorList>
            <person name="Reynolds H.T."/>
            <person name="Vijayakumar V."/>
            <person name="Gluck-Thaler E."/>
            <person name="Korotkin H.B."/>
            <person name="Matheny P.B."/>
            <person name="Slot J.C."/>
        </authorList>
    </citation>
    <scope>NUCLEOTIDE SEQUENCE [LARGE SCALE GENOMIC DNA]</scope>
    <source>
        <strain evidence="1 2">2631</strain>
    </source>
</reference>
<comment type="caution">
    <text evidence="1">The sequence shown here is derived from an EMBL/GenBank/DDBJ whole genome shotgun (WGS) entry which is preliminary data.</text>
</comment>
<dbReference type="InParanoid" id="A0A409X9H5"/>
<sequence>MSEVEIRVLKDVDRIQSNFSLPYGYGTKVRMGYTISWTSESRRTVGHSLVTSMRVGFPIFDDLHLSVCELIDVASLGLSLEGVTNGWLKVGFGVYGSCGRLVRCSSGHAVSPGQDMTQQQMLNVRTNKE</sequence>
<name>A0A409X9H5_PSICY</name>
<evidence type="ECO:0000313" key="2">
    <source>
        <dbReference type="Proteomes" id="UP000283269"/>
    </source>
</evidence>
<protein>
    <submittedName>
        <fullName evidence="1">Uncharacterized protein</fullName>
    </submittedName>
</protein>
<proteinExistence type="predicted"/>
<organism evidence="1 2">
    <name type="scientific">Psilocybe cyanescens</name>
    <dbReference type="NCBI Taxonomy" id="93625"/>
    <lineage>
        <taxon>Eukaryota</taxon>
        <taxon>Fungi</taxon>
        <taxon>Dikarya</taxon>
        <taxon>Basidiomycota</taxon>
        <taxon>Agaricomycotina</taxon>
        <taxon>Agaricomycetes</taxon>
        <taxon>Agaricomycetidae</taxon>
        <taxon>Agaricales</taxon>
        <taxon>Agaricineae</taxon>
        <taxon>Strophariaceae</taxon>
        <taxon>Psilocybe</taxon>
    </lineage>
</organism>
<dbReference type="EMBL" id="NHYD01002301">
    <property type="protein sequence ID" value="PPQ87367.1"/>
    <property type="molecule type" value="Genomic_DNA"/>
</dbReference>
<dbReference type="Proteomes" id="UP000283269">
    <property type="component" value="Unassembled WGS sequence"/>
</dbReference>
<evidence type="ECO:0000313" key="1">
    <source>
        <dbReference type="EMBL" id="PPQ87367.1"/>
    </source>
</evidence>
<accession>A0A409X9H5</accession>